<sequence>MKLIFSILSFFIYLNLYSQNGLDDGDLFILQTGINKISVNKFENEIIKEIKTISINKNSIFSTDQKNIVVILNPSKKSILLYNIETSKKNRISIPYDIKPKSLLIDDDNIFIGGEMENEMLVQYNLKTQKWFSLEIPDEIKFRGKSIDDIVINENYLIAIDNIVVPKYILYYQLKCEGKLVFSHQKELKFNSSYESTHLARIWNNYLGLYSTTLNWGNYSEHITIYKGLDLKESFAISSDYNVKGNIKDILLINNKLYVANKNKGLGVLVIQDSLFNIKDNYEWDESNPQIDESLIIYEPYPNEEIIKLTKIPKQDKFVITLKDKKGTFRSKIK</sequence>
<proteinExistence type="predicted"/>
<dbReference type="Proteomes" id="UP001242368">
    <property type="component" value="Unassembled WGS sequence"/>
</dbReference>
<keyword evidence="2" id="KW-1185">Reference proteome</keyword>
<protein>
    <submittedName>
        <fullName evidence="1">Uncharacterized protein</fullName>
    </submittedName>
</protein>
<dbReference type="EMBL" id="JAUFQU010000001">
    <property type="protein sequence ID" value="MDN3705632.1"/>
    <property type="molecule type" value="Genomic_DNA"/>
</dbReference>
<evidence type="ECO:0000313" key="1">
    <source>
        <dbReference type="EMBL" id="MDN3705632.1"/>
    </source>
</evidence>
<reference evidence="2" key="1">
    <citation type="journal article" date="2019" name="Int. J. Syst. Evol. Microbiol.">
        <title>The Global Catalogue of Microorganisms (GCM) 10K type strain sequencing project: providing services to taxonomists for standard genome sequencing and annotation.</title>
        <authorList>
            <consortium name="The Broad Institute Genomics Platform"/>
            <consortium name="The Broad Institute Genome Sequencing Center for Infectious Disease"/>
            <person name="Wu L."/>
            <person name="Ma J."/>
        </authorList>
    </citation>
    <scope>NUCLEOTIDE SEQUENCE [LARGE SCALE GENOMIC DNA]</scope>
    <source>
        <strain evidence="2">CECT 7184</strain>
    </source>
</reference>
<evidence type="ECO:0000313" key="2">
    <source>
        <dbReference type="Proteomes" id="UP001242368"/>
    </source>
</evidence>
<gene>
    <name evidence="1" type="ORF">QW060_00615</name>
</gene>
<organism evidence="1 2">
    <name type="scientific">Paenimyroides ceti</name>
    <dbReference type="NCBI Taxonomy" id="395087"/>
    <lineage>
        <taxon>Bacteria</taxon>
        <taxon>Pseudomonadati</taxon>
        <taxon>Bacteroidota</taxon>
        <taxon>Flavobacteriia</taxon>
        <taxon>Flavobacteriales</taxon>
        <taxon>Flavobacteriaceae</taxon>
        <taxon>Paenimyroides</taxon>
    </lineage>
</organism>
<accession>A0ABT8CM81</accession>
<dbReference type="RefSeq" id="WP_290361794.1">
    <property type="nucleotide sequence ID" value="NZ_JAUFQU010000001.1"/>
</dbReference>
<name>A0ABT8CM81_9FLAO</name>
<comment type="caution">
    <text evidence="1">The sequence shown here is derived from an EMBL/GenBank/DDBJ whole genome shotgun (WGS) entry which is preliminary data.</text>
</comment>